<gene>
    <name evidence="9" type="ORF">ASPCAL13672</name>
</gene>
<feature type="region of interest" description="Disordered" evidence="6">
    <location>
        <begin position="71"/>
        <end position="91"/>
    </location>
</feature>
<comment type="similarity">
    <text evidence="2">Belongs to the major facilitator superfamily.</text>
</comment>
<dbReference type="PROSITE" id="PS00216">
    <property type="entry name" value="SUGAR_TRANSPORT_1"/>
    <property type="match status" value="1"/>
</dbReference>
<dbReference type="PANTHER" id="PTHR23502">
    <property type="entry name" value="MAJOR FACILITATOR SUPERFAMILY"/>
    <property type="match status" value="1"/>
</dbReference>
<evidence type="ECO:0000313" key="9">
    <source>
        <dbReference type="EMBL" id="CEL10555.1"/>
    </source>
</evidence>
<dbReference type="EMBL" id="CDMC01000019">
    <property type="protein sequence ID" value="CEL10555.1"/>
    <property type="molecule type" value="Genomic_DNA"/>
</dbReference>
<feature type="transmembrane region" description="Helical" evidence="7">
    <location>
        <begin position="371"/>
        <end position="390"/>
    </location>
</feature>
<feature type="transmembrane region" description="Helical" evidence="7">
    <location>
        <begin position="230"/>
        <end position="251"/>
    </location>
</feature>
<feature type="transmembrane region" description="Helical" evidence="7">
    <location>
        <begin position="445"/>
        <end position="469"/>
    </location>
</feature>
<dbReference type="STRING" id="454130.A0A0U5GF93"/>
<evidence type="ECO:0000256" key="7">
    <source>
        <dbReference type="SAM" id="Phobius"/>
    </source>
</evidence>
<dbReference type="PROSITE" id="PS50850">
    <property type="entry name" value="MFS"/>
    <property type="match status" value="1"/>
</dbReference>
<dbReference type="GO" id="GO:0042908">
    <property type="term" value="P:xenobiotic transport"/>
    <property type="evidence" value="ECO:0007669"/>
    <property type="project" value="UniProtKB-ARBA"/>
</dbReference>
<dbReference type="InterPro" id="IPR020846">
    <property type="entry name" value="MFS_dom"/>
</dbReference>
<dbReference type="Gene3D" id="1.20.1250.20">
    <property type="entry name" value="MFS general substrate transporter like domains"/>
    <property type="match status" value="1"/>
</dbReference>
<feature type="transmembrane region" description="Helical" evidence="7">
    <location>
        <begin position="508"/>
        <end position="530"/>
    </location>
</feature>
<evidence type="ECO:0000313" key="10">
    <source>
        <dbReference type="Proteomes" id="UP000054771"/>
    </source>
</evidence>
<keyword evidence="5 7" id="KW-0472">Membrane</keyword>
<dbReference type="GO" id="GO:0022857">
    <property type="term" value="F:transmembrane transporter activity"/>
    <property type="evidence" value="ECO:0007669"/>
    <property type="project" value="InterPro"/>
</dbReference>
<dbReference type="AlphaFoldDB" id="A0A0U5GF93"/>
<feature type="transmembrane region" description="Helical" evidence="7">
    <location>
        <begin position="174"/>
        <end position="194"/>
    </location>
</feature>
<keyword evidence="4 7" id="KW-1133">Transmembrane helix</keyword>
<accession>A0A0U5GF93</accession>
<dbReference type="Pfam" id="PF07690">
    <property type="entry name" value="MFS_1"/>
    <property type="match status" value="1"/>
</dbReference>
<sequence length="544" mass="61090">MKIYTSLQFKLALELVKYLHLSKTLFKSILDLLPLPFDPFVGILYSSMMTPPQTPFAGSMTVSDRAHLHHGPNFGTQGQSETESSPTIQLDEHDPMHPYNMGLLRKWLAVATVSTGSLCVACTSSIYSTTYGQLKEEFNCSHEIATLGLSLFIWGMGVGPLILAPLSEIYGRKIIYLSSLTSFFVWLLPCAVATNVQTLLIGRFLNGFSGSAFLSVAGGTVNDLFPRHHLAFPMMVYTASPFIGPEIGPLLGGFINQYAHWRWTFYMLLCWTAALILLVYLLVPETYQPVLLKQKRKQLGKQRDESQIKSFSRKRFLDSMYMPLLLLCLEPMCLSLCLYSAILLGILYLFFGAFQVVFQSVYGFELWQCGLSFLGLLVGMVLAVLSDPYWKSRYLRLERKHRALHRENFAFFPEWRLPPAVAGAPLVTTGLFIFAWTAYSNIHWVVPIIGSGIFGAGTVLVYSGVFTFLVDAYPVYAASALAANSFARSMFAGVFPLFGIQMYNRMGIHWASSFLAFLTLAMLPFPYIFYRYGSHIRKNSSFAL</sequence>
<reference evidence="10" key="1">
    <citation type="journal article" date="2016" name="Genome Announc.">
        <title>Draft genome sequences of fungus Aspergillus calidoustus.</title>
        <authorList>
            <person name="Horn F."/>
            <person name="Linde J."/>
            <person name="Mattern D.J."/>
            <person name="Walther G."/>
            <person name="Guthke R."/>
            <person name="Scherlach K."/>
            <person name="Martin K."/>
            <person name="Brakhage A.A."/>
            <person name="Petzke L."/>
            <person name="Valiante V."/>
        </authorList>
    </citation>
    <scope>NUCLEOTIDE SEQUENCE [LARGE SCALE GENOMIC DNA]</scope>
    <source>
        <strain evidence="10">SF006504</strain>
    </source>
</reference>
<keyword evidence="3 7" id="KW-0812">Transmembrane</keyword>
<evidence type="ECO:0000256" key="4">
    <source>
        <dbReference type="ARBA" id="ARBA00022989"/>
    </source>
</evidence>
<evidence type="ECO:0000256" key="1">
    <source>
        <dbReference type="ARBA" id="ARBA00004651"/>
    </source>
</evidence>
<dbReference type="SUPFAM" id="SSF103473">
    <property type="entry name" value="MFS general substrate transporter"/>
    <property type="match status" value="1"/>
</dbReference>
<organism evidence="9 10">
    <name type="scientific">Aspergillus calidoustus</name>
    <dbReference type="NCBI Taxonomy" id="454130"/>
    <lineage>
        <taxon>Eukaryota</taxon>
        <taxon>Fungi</taxon>
        <taxon>Dikarya</taxon>
        <taxon>Ascomycota</taxon>
        <taxon>Pezizomycotina</taxon>
        <taxon>Eurotiomycetes</taxon>
        <taxon>Eurotiomycetidae</taxon>
        <taxon>Eurotiales</taxon>
        <taxon>Aspergillaceae</taxon>
        <taxon>Aspergillus</taxon>
        <taxon>Aspergillus subgen. Nidulantes</taxon>
    </lineage>
</organism>
<evidence type="ECO:0000256" key="6">
    <source>
        <dbReference type="SAM" id="MobiDB-lite"/>
    </source>
</evidence>
<evidence type="ECO:0000259" key="8">
    <source>
        <dbReference type="PROSITE" id="PS50850"/>
    </source>
</evidence>
<dbReference type="OrthoDB" id="3561359at2759"/>
<feature type="compositionally biased region" description="Polar residues" evidence="6">
    <location>
        <begin position="74"/>
        <end position="88"/>
    </location>
</feature>
<dbReference type="GO" id="GO:0005886">
    <property type="term" value="C:plasma membrane"/>
    <property type="evidence" value="ECO:0007669"/>
    <property type="project" value="UniProtKB-SubCell"/>
</dbReference>
<dbReference type="InterPro" id="IPR036259">
    <property type="entry name" value="MFS_trans_sf"/>
</dbReference>
<name>A0A0U5GF93_ASPCI</name>
<dbReference type="PANTHER" id="PTHR23502:SF7">
    <property type="entry name" value="DRUG_PROTON ANTIPORTER YHK8-RELATED"/>
    <property type="match status" value="1"/>
</dbReference>
<dbReference type="FunFam" id="1.20.1250.20:FF:000082">
    <property type="entry name" value="MFS multidrug transporter, putative"/>
    <property type="match status" value="1"/>
</dbReference>
<protein>
    <recommendedName>
        <fullName evidence="8">Major facilitator superfamily (MFS) profile domain-containing protein</fullName>
    </recommendedName>
</protein>
<dbReference type="InterPro" id="IPR011701">
    <property type="entry name" value="MFS"/>
</dbReference>
<feature type="domain" description="Major facilitator superfamily (MFS) profile" evidence="8">
    <location>
        <begin position="109"/>
        <end position="536"/>
    </location>
</feature>
<feature type="transmembrane region" description="Helical" evidence="7">
    <location>
        <begin position="481"/>
        <end position="502"/>
    </location>
</feature>
<evidence type="ECO:0000256" key="3">
    <source>
        <dbReference type="ARBA" id="ARBA00022692"/>
    </source>
</evidence>
<feature type="transmembrane region" description="Helical" evidence="7">
    <location>
        <begin position="263"/>
        <end position="283"/>
    </location>
</feature>
<feature type="transmembrane region" description="Helical" evidence="7">
    <location>
        <begin position="324"/>
        <end position="351"/>
    </location>
</feature>
<proteinExistence type="inferred from homology"/>
<feature type="transmembrane region" description="Helical" evidence="7">
    <location>
        <begin position="107"/>
        <end position="127"/>
    </location>
</feature>
<dbReference type="GO" id="GO:0140115">
    <property type="term" value="P:export across plasma membrane"/>
    <property type="evidence" value="ECO:0007669"/>
    <property type="project" value="UniProtKB-ARBA"/>
</dbReference>
<comment type="subcellular location">
    <subcellularLocation>
        <location evidence="1">Cell membrane</location>
        <topology evidence="1">Multi-pass membrane protein</topology>
    </subcellularLocation>
</comment>
<dbReference type="InterPro" id="IPR005829">
    <property type="entry name" value="Sugar_transporter_CS"/>
</dbReference>
<evidence type="ECO:0000256" key="2">
    <source>
        <dbReference type="ARBA" id="ARBA00008335"/>
    </source>
</evidence>
<dbReference type="Proteomes" id="UP000054771">
    <property type="component" value="Unassembled WGS sequence"/>
</dbReference>
<feature type="transmembrane region" description="Helical" evidence="7">
    <location>
        <begin position="147"/>
        <end position="167"/>
    </location>
</feature>
<dbReference type="CDD" id="cd17323">
    <property type="entry name" value="MFS_Tpo1_MDR_like"/>
    <property type="match status" value="1"/>
</dbReference>
<evidence type="ECO:0000256" key="5">
    <source>
        <dbReference type="ARBA" id="ARBA00023136"/>
    </source>
</evidence>
<feature type="transmembrane region" description="Helical" evidence="7">
    <location>
        <begin position="420"/>
        <end position="439"/>
    </location>
</feature>
<keyword evidence="10" id="KW-1185">Reference proteome</keyword>